<dbReference type="Gene3D" id="1.20.5.1930">
    <property type="match status" value="1"/>
</dbReference>
<feature type="transmembrane region" description="Helical" evidence="9">
    <location>
        <begin position="21"/>
        <end position="50"/>
    </location>
</feature>
<dbReference type="RefSeq" id="WP_369186811.1">
    <property type="nucleotide sequence ID" value="NZ_CP163431.1"/>
</dbReference>
<protein>
    <recommendedName>
        <fullName evidence="2">histidine kinase</fullName>
        <ecNumber evidence="2">2.7.13.3</ecNumber>
    </recommendedName>
</protein>
<evidence type="ECO:0000256" key="4">
    <source>
        <dbReference type="ARBA" id="ARBA00022679"/>
    </source>
</evidence>
<dbReference type="Pfam" id="PF02518">
    <property type="entry name" value="HATPase_c"/>
    <property type="match status" value="1"/>
</dbReference>
<evidence type="ECO:0000256" key="5">
    <source>
        <dbReference type="ARBA" id="ARBA00022741"/>
    </source>
</evidence>
<dbReference type="Pfam" id="PF13796">
    <property type="entry name" value="Sensor"/>
    <property type="match status" value="1"/>
</dbReference>
<evidence type="ECO:0000259" key="11">
    <source>
        <dbReference type="Pfam" id="PF07730"/>
    </source>
</evidence>
<dbReference type="GO" id="GO:0005524">
    <property type="term" value="F:ATP binding"/>
    <property type="evidence" value="ECO:0007669"/>
    <property type="project" value="UniProtKB-KW"/>
</dbReference>
<evidence type="ECO:0000256" key="8">
    <source>
        <dbReference type="ARBA" id="ARBA00023012"/>
    </source>
</evidence>
<evidence type="ECO:0000256" key="1">
    <source>
        <dbReference type="ARBA" id="ARBA00000085"/>
    </source>
</evidence>
<dbReference type="PANTHER" id="PTHR24421">
    <property type="entry name" value="NITRATE/NITRITE SENSOR PROTEIN NARX-RELATED"/>
    <property type="match status" value="1"/>
</dbReference>
<evidence type="ECO:0000256" key="9">
    <source>
        <dbReference type="SAM" id="Phobius"/>
    </source>
</evidence>
<evidence type="ECO:0000256" key="6">
    <source>
        <dbReference type="ARBA" id="ARBA00022777"/>
    </source>
</evidence>
<accession>A0AB39M409</accession>
<dbReference type="InterPro" id="IPR025828">
    <property type="entry name" value="Put_sensor_dom"/>
</dbReference>
<dbReference type="Pfam" id="PF07730">
    <property type="entry name" value="HisKA_3"/>
    <property type="match status" value="1"/>
</dbReference>
<proteinExistence type="predicted"/>
<dbReference type="EMBL" id="CP163431">
    <property type="protein sequence ID" value="XDP99830.1"/>
    <property type="molecule type" value="Genomic_DNA"/>
</dbReference>
<feature type="transmembrane region" description="Helical" evidence="9">
    <location>
        <begin position="137"/>
        <end position="163"/>
    </location>
</feature>
<dbReference type="InterPro" id="IPR003594">
    <property type="entry name" value="HATPase_dom"/>
</dbReference>
<dbReference type="InterPro" id="IPR036890">
    <property type="entry name" value="HATPase_C_sf"/>
</dbReference>
<keyword evidence="4" id="KW-0808">Transferase</keyword>
<dbReference type="InterPro" id="IPR050482">
    <property type="entry name" value="Sensor_HK_TwoCompSys"/>
</dbReference>
<keyword evidence="9" id="KW-0812">Transmembrane</keyword>
<evidence type="ECO:0000313" key="13">
    <source>
        <dbReference type="EMBL" id="XDP99830.1"/>
    </source>
</evidence>
<dbReference type="Gene3D" id="3.30.565.10">
    <property type="entry name" value="Histidine kinase-like ATPase, C-terminal domain"/>
    <property type="match status" value="1"/>
</dbReference>
<keyword evidence="7" id="KW-0067">ATP-binding</keyword>
<dbReference type="GO" id="GO:0046983">
    <property type="term" value="F:protein dimerization activity"/>
    <property type="evidence" value="ECO:0007669"/>
    <property type="project" value="InterPro"/>
</dbReference>
<organism evidence="13">
    <name type="scientific">Streptomyces sp. R08</name>
    <dbReference type="NCBI Taxonomy" id="3238624"/>
    <lineage>
        <taxon>Bacteria</taxon>
        <taxon>Bacillati</taxon>
        <taxon>Actinomycetota</taxon>
        <taxon>Actinomycetes</taxon>
        <taxon>Kitasatosporales</taxon>
        <taxon>Streptomycetaceae</taxon>
        <taxon>Streptomyces</taxon>
    </lineage>
</organism>
<keyword evidence="8" id="KW-0902">Two-component regulatory system</keyword>
<evidence type="ECO:0000256" key="3">
    <source>
        <dbReference type="ARBA" id="ARBA00022553"/>
    </source>
</evidence>
<feature type="domain" description="Histidine kinase/HSP90-like ATPase" evidence="10">
    <location>
        <begin position="374"/>
        <end position="454"/>
    </location>
</feature>
<feature type="domain" description="Signal transduction histidine kinase subgroup 3 dimerisation and phosphoacceptor" evidence="11">
    <location>
        <begin position="267"/>
        <end position="334"/>
    </location>
</feature>
<sequence>MPSLRSRLRSLATATFGRRALAAVLYGVIAFPLALVGFFLTLVGLVFGGALSVTTLGLWLLAVTVRGALALGALQRGLAHRLLGVEIEQPGVPGAKIGGGNGNGGSVTGPGATGTGPGGASAILGWRRGILLDRTGWRAVGCALLTPFTAVFAYAAVVIGYIYGVLFTLHPLLKRWNYNTVHSADGSTHHVSLEFFGHQLDSWPRWLIPFTAGLLLLAVAPLILRYALGPHRALLTVLLGPDAATRRIRTLEETRARAVDDAAQTLRRIERDLHDGTQARLVALAMHLTLIRELVTAGAEPDRVLTVVDTAQGNATQAISDLRHLVKGIHPPVLDEGLHAALTTLAADSALPVTLTTDIGARPTPAVETIAYFCAAELLANATKHARATAAAVDVTARDGVLSLRVTDDGQGGAKIGAGSGLTGLLARVRTVDGTLTCDSPPGGPTVVTVDLPHT</sequence>
<comment type="catalytic activity">
    <reaction evidence="1">
        <text>ATP + protein L-histidine = ADP + protein N-phospho-L-histidine.</text>
        <dbReference type="EC" id="2.7.13.3"/>
    </reaction>
</comment>
<evidence type="ECO:0000259" key="12">
    <source>
        <dbReference type="Pfam" id="PF13796"/>
    </source>
</evidence>
<dbReference type="InterPro" id="IPR011712">
    <property type="entry name" value="Sig_transdc_His_kin_sub3_dim/P"/>
</dbReference>
<keyword evidence="9" id="KW-1133">Transmembrane helix</keyword>
<reference evidence="13" key="1">
    <citation type="submission" date="2024-07" db="EMBL/GenBank/DDBJ databases">
        <authorList>
            <person name="Yu S.T."/>
        </authorList>
    </citation>
    <scope>NUCLEOTIDE SEQUENCE</scope>
    <source>
        <strain evidence="13">R08</strain>
    </source>
</reference>
<dbReference type="CDD" id="cd16917">
    <property type="entry name" value="HATPase_UhpB-NarQ-NarX-like"/>
    <property type="match status" value="1"/>
</dbReference>
<keyword evidence="9" id="KW-0472">Membrane</keyword>
<evidence type="ECO:0000259" key="10">
    <source>
        <dbReference type="Pfam" id="PF02518"/>
    </source>
</evidence>
<evidence type="ECO:0000256" key="2">
    <source>
        <dbReference type="ARBA" id="ARBA00012438"/>
    </source>
</evidence>
<keyword evidence="3" id="KW-0597">Phosphoprotein</keyword>
<dbReference type="AlphaFoldDB" id="A0AB39M409"/>
<gene>
    <name evidence="13" type="ORF">AB5J58_06395</name>
</gene>
<keyword evidence="6 13" id="KW-0418">Kinase</keyword>
<dbReference type="GO" id="GO:0016020">
    <property type="term" value="C:membrane"/>
    <property type="evidence" value="ECO:0007669"/>
    <property type="project" value="InterPro"/>
</dbReference>
<dbReference type="EC" id="2.7.13.3" evidence="2"/>
<dbReference type="SUPFAM" id="SSF55874">
    <property type="entry name" value="ATPase domain of HSP90 chaperone/DNA topoisomerase II/histidine kinase"/>
    <property type="match status" value="1"/>
</dbReference>
<keyword evidence="5" id="KW-0547">Nucleotide-binding</keyword>
<dbReference type="PANTHER" id="PTHR24421:SF10">
    <property type="entry name" value="NITRATE_NITRITE SENSOR PROTEIN NARQ"/>
    <property type="match status" value="1"/>
</dbReference>
<feature type="transmembrane region" description="Helical" evidence="9">
    <location>
        <begin position="206"/>
        <end position="228"/>
    </location>
</feature>
<dbReference type="GO" id="GO:0000155">
    <property type="term" value="F:phosphorelay sensor kinase activity"/>
    <property type="evidence" value="ECO:0007669"/>
    <property type="project" value="InterPro"/>
</dbReference>
<feature type="transmembrane region" description="Helical" evidence="9">
    <location>
        <begin position="56"/>
        <end position="74"/>
    </location>
</feature>
<evidence type="ECO:0000256" key="7">
    <source>
        <dbReference type="ARBA" id="ARBA00022840"/>
    </source>
</evidence>
<name>A0AB39M409_9ACTN</name>
<feature type="domain" description="Putative sensor" evidence="12">
    <location>
        <begin position="28"/>
        <end position="239"/>
    </location>
</feature>